<feature type="non-terminal residue" evidence="1">
    <location>
        <position position="1"/>
    </location>
</feature>
<accession>A0ACB7G464</accession>
<proteinExistence type="predicted"/>
<organism evidence="1 2">
    <name type="scientific">Manihot esculenta</name>
    <name type="common">Cassava</name>
    <name type="synonym">Jatropha manihot</name>
    <dbReference type="NCBI Taxonomy" id="3983"/>
    <lineage>
        <taxon>Eukaryota</taxon>
        <taxon>Viridiplantae</taxon>
        <taxon>Streptophyta</taxon>
        <taxon>Embryophyta</taxon>
        <taxon>Tracheophyta</taxon>
        <taxon>Spermatophyta</taxon>
        <taxon>Magnoliopsida</taxon>
        <taxon>eudicotyledons</taxon>
        <taxon>Gunneridae</taxon>
        <taxon>Pentapetalae</taxon>
        <taxon>rosids</taxon>
        <taxon>fabids</taxon>
        <taxon>Malpighiales</taxon>
        <taxon>Euphorbiaceae</taxon>
        <taxon>Crotonoideae</taxon>
        <taxon>Manihoteae</taxon>
        <taxon>Manihot</taxon>
    </lineage>
</organism>
<dbReference type="EMBL" id="CM004403">
    <property type="protein sequence ID" value="KAG8635068.1"/>
    <property type="molecule type" value="Genomic_DNA"/>
</dbReference>
<sequence length="312" mass="35246">SFKLDSNFIFLRCADNVNIDAFELNPSASPSLVKASDWKLLVTIGPNLHHDALEIFGVVINGLDFKNLAQELCSFRFIVNREGYCYLNSSPVVDPSFGLAYFRLNDLFGLSKYGVKPNFAWIWNRCDILQGGALINLEDQYSSFTKLEEDIKKKEEELELSKEDIAALQIELDKWHNRVPTNRTGGSAPPPPPPPPPVRFYVSPSLLPTQFDVTWILRMFKVVDEDVTGLFPRNVSVYVRDGQFDTENWRFVRAQENNLTYLVGFYGGGFGQVEVHGNIVNVPYNGGVALLADAYFFVAQISGIGYRFAFLY</sequence>
<comment type="caution">
    <text evidence="1">The sequence shown here is derived from an EMBL/GenBank/DDBJ whole genome shotgun (WGS) entry which is preliminary data.</text>
</comment>
<gene>
    <name evidence="1" type="ORF">MANES_17G118901v8</name>
</gene>
<reference evidence="2" key="1">
    <citation type="journal article" date="2016" name="Nat. Biotechnol.">
        <title>Sequencing wild and cultivated cassava and related species reveals extensive interspecific hybridization and genetic diversity.</title>
        <authorList>
            <person name="Bredeson J.V."/>
            <person name="Lyons J.B."/>
            <person name="Prochnik S.E."/>
            <person name="Wu G.A."/>
            <person name="Ha C.M."/>
            <person name="Edsinger-Gonzales E."/>
            <person name="Grimwood J."/>
            <person name="Schmutz J."/>
            <person name="Rabbi I.Y."/>
            <person name="Egesi C."/>
            <person name="Nauluvula P."/>
            <person name="Lebot V."/>
            <person name="Ndunguru J."/>
            <person name="Mkamilo G."/>
            <person name="Bart R.S."/>
            <person name="Setter T.L."/>
            <person name="Gleadow R.M."/>
            <person name="Kulakow P."/>
            <person name="Ferguson M.E."/>
            <person name="Rounsley S."/>
            <person name="Rokhsar D.S."/>
        </authorList>
    </citation>
    <scope>NUCLEOTIDE SEQUENCE [LARGE SCALE GENOMIC DNA]</scope>
    <source>
        <strain evidence="2">cv. AM560-2</strain>
    </source>
</reference>
<protein>
    <submittedName>
        <fullName evidence="1">Uncharacterized protein</fullName>
    </submittedName>
</protein>
<evidence type="ECO:0000313" key="2">
    <source>
        <dbReference type="Proteomes" id="UP000091857"/>
    </source>
</evidence>
<evidence type="ECO:0000313" key="1">
    <source>
        <dbReference type="EMBL" id="KAG8635068.1"/>
    </source>
</evidence>
<name>A0ACB7G464_MANES</name>
<dbReference type="Proteomes" id="UP000091857">
    <property type="component" value="Chromosome 17"/>
</dbReference>
<keyword evidence="2" id="KW-1185">Reference proteome</keyword>